<dbReference type="SMART" id="SM00761">
    <property type="entry name" value="HDAC_interact"/>
    <property type="match status" value="1"/>
</dbReference>
<organism evidence="9 10">
    <name type="scientific">Verticillium longisporum</name>
    <name type="common">Verticillium dahliae var. longisporum</name>
    <dbReference type="NCBI Taxonomy" id="100787"/>
    <lineage>
        <taxon>Eukaryota</taxon>
        <taxon>Fungi</taxon>
        <taxon>Dikarya</taxon>
        <taxon>Ascomycota</taxon>
        <taxon>Pezizomycotina</taxon>
        <taxon>Sordariomycetes</taxon>
        <taxon>Hypocreomycetidae</taxon>
        <taxon>Glomerellales</taxon>
        <taxon>Plectosphaerellaceae</taxon>
        <taxon>Verticillium</taxon>
    </lineage>
</organism>
<feature type="compositionally biased region" description="Basic and acidic residues" evidence="6">
    <location>
        <begin position="28"/>
        <end position="38"/>
    </location>
</feature>
<dbReference type="Pfam" id="PF02671">
    <property type="entry name" value="PAH"/>
    <property type="match status" value="3"/>
</dbReference>
<feature type="compositionally biased region" description="Polar residues" evidence="6">
    <location>
        <begin position="1242"/>
        <end position="1255"/>
    </location>
</feature>
<feature type="compositionally biased region" description="Gly residues" evidence="6">
    <location>
        <begin position="404"/>
        <end position="413"/>
    </location>
</feature>
<name>A0A0G4KSG7_VERLO</name>
<protein>
    <recommendedName>
        <fullName evidence="8">Histone deacetylase interacting domain-containing protein</fullName>
    </recommendedName>
</protein>
<dbReference type="InterPro" id="IPR036378">
    <property type="entry name" value="FAS1_dom_sf"/>
</dbReference>
<evidence type="ECO:0000259" key="8">
    <source>
        <dbReference type="SMART" id="SM00761"/>
    </source>
</evidence>
<feature type="region of interest" description="Disordered" evidence="6">
    <location>
        <begin position="514"/>
        <end position="558"/>
    </location>
</feature>
<dbReference type="SUPFAM" id="SSF82153">
    <property type="entry name" value="FAS1 domain"/>
    <property type="match status" value="1"/>
</dbReference>
<feature type="compositionally biased region" description="Basic and acidic residues" evidence="6">
    <location>
        <begin position="222"/>
        <end position="250"/>
    </location>
</feature>
<feature type="region of interest" description="Disordered" evidence="6">
    <location>
        <begin position="218"/>
        <end position="416"/>
    </location>
</feature>
<feature type="compositionally biased region" description="Pro residues" evidence="6">
    <location>
        <begin position="44"/>
        <end position="58"/>
    </location>
</feature>
<dbReference type="GO" id="GO:0010628">
    <property type="term" value="P:positive regulation of gene expression"/>
    <property type="evidence" value="ECO:0007669"/>
    <property type="project" value="UniProtKB-ARBA"/>
</dbReference>
<feature type="signal peptide" evidence="7">
    <location>
        <begin position="1"/>
        <end position="18"/>
    </location>
</feature>
<feature type="compositionally biased region" description="Pro residues" evidence="6">
    <location>
        <begin position="341"/>
        <end position="358"/>
    </location>
</feature>
<feature type="region of interest" description="Disordered" evidence="6">
    <location>
        <begin position="28"/>
        <end position="61"/>
    </location>
</feature>
<dbReference type="STRING" id="100787.A0A0G4KSG7"/>
<evidence type="ECO:0000256" key="2">
    <source>
        <dbReference type="ARBA" id="ARBA00022491"/>
    </source>
</evidence>
<feature type="region of interest" description="Disordered" evidence="6">
    <location>
        <begin position="733"/>
        <end position="773"/>
    </location>
</feature>
<dbReference type="SUPFAM" id="SSF47762">
    <property type="entry name" value="PAH2 domain"/>
    <property type="match status" value="3"/>
</dbReference>
<keyword evidence="4 5" id="KW-0539">Nucleus</keyword>
<feature type="region of interest" description="Disordered" evidence="6">
    <location>
        <begin position="1186"/>
        <end position="1270"/>
    </location>
</feature>
<dbReference type="PANTHER" id="PTHR12346:SF0">
    <property type="entry name" value="SIN3A, ISOFORM G"/>
    <property type="match status" value="1"/>
</dbReference>
<accession>A0A0G4KSG7</accession>
<gene>
    <name evidence="9" type="ORF">BN1708_010477</name>
</gene>
<dbReference type="GO" id="GO:0000122">
    <property type="term" value="P:negative regulation of transcription by RNA polymerase II"/>
    <property type="evidence" value="ECO:0007669"/>
    <property type="project" value="TreeGrafter"/>
</dbReference>
<feature type="region of interest" description="Disordered" evidence="6">
    <location>
        <begin position="581"/>
        <end position="634"/>
    </location>
</feature>
<dbReference type="InterPro" id="IPR036600">
    <property type="entry name" value="PAH_sf"/>
</dbReference>
<dbReference type="InterPro" id="IPR013194">
    <property type="entry name" value="HDAC_interact_dom"/>
</dbReference>
<feature type="compositionally biased region" description="Acidic residues" evidence="6">
    <location>
        <begin position="1191"/>
        <end position="1201"/>
    </location>
</feature>
<feature type="chain" id="PRO_5002565463" description="Histone deacetylase interacting domain-containing protein" evidence="7">
    <location>
        <begin position="19"/>
        <end position="1665"/>
    </location>
</feature>
<sequence length="1665" mass="184796">MKGLATVVFLASTSLVASQLIRTPYLDTRRSPQLRDQKPLNMPVVPPSNPSDPHPPPGQGSVILSDVLNRDKSINIFAGFTHDIETAANRLNDSGKNTTILAPLNSAVEALPRKPWEDPEDYNRLGTDAYVGDDGQERAIRNLRRFVEAHLVPVSPWQENQKARTIGGDREVWWENKDGTKFIQPGNIEVVSIASTVANGEVAGDLSTMSAKNMDDAEAFEADNRRRMAQETDDLERREREQEDRRRRDGFPPGPPHHSNAGSIPIHQPVASRISGAIHSPGGLLANHGSAAPPMPLGAPSGPPANFGGPLQADPARPPQHGGPSNGPAQHQMFAPISHPTNPPNAHPGAPGGPPPIFGGPLQQREVSQALQQAPFGGGGGGAGGGGANTNNPGAQAPPNQAQGGPGPGGGLAQGQQPILNDALTYLDQVKVQFHDQADVYNRFLDIMKDFKSQAIDTPGVINRVSELFAGHPNLIQGFNTFLPPGYRIECGTGSDPNTIRVTTPMGTTVQSITGRVTQPDGPHAQPGGAQPLFGPRNNAAGSWPQPQQPQLPQHSIESPEATFSTPVQNGAAVFGQAQGLGAPFDAQGPGHQRGPNQMPGNAPPVAGQPPRNAQTPTPQAGAPGVNGSAAQQAGLERRGPVEFNHAISYVNKIKNRFQDKPEIYKQFLEILQTYQREQKPIQEVYAQVTTLFHTAPDLLEDFKQFLPESAGQAKGTPGRAADEAAAIAAMTTPGQNPRDAQKLPLIGSFPPPNSASKDNSKKRPRIDKQTPVPTPAIVEAAAVSSRALPGAPVTNSKRTKLNHKPLATDLPAIEPTLTPIMPEPKYLSNKTSYNEFLKVCNLFSQQIIDRPTVYQKGSVFLAANPELLSFWKQFLNVDSMVDVVDNRPAPPTGKVSLSNCRGYGPSYRLLPKRETLKRCSGRDELCADLLNDQWASHPTWASEDSGFVAHRKNGFEEGLHRIEEERHDYDFNIEANIKCIQLLEPVAQQINVMSDAEREGFEMPAALRGGSIPVFKRICKKIYGLDKGPEVVNDMFANPLNVVPVVLARMKQKDEEWRFSQREWEKVWHSQTENMHLKSLDHMGIQVKQTDKRNLSARHLVDVIKTKHEEQRRQRSLTGKAPRHQFVWNFSDKKIIVELLRLMMLYAVNSGHHSIPEKERITDFFESFIPAFFDIPEEEYDGQLPRVQDASDEDDAEESAPAELTNGRNRRNGKKSDLLRGVLDPGRNGSKPRGHKEDSAASASKETTPDVTSANEEEMPDAPNEHPAPLVSNERWLSTVPQPIVTTGDASLLTDEGELRADGLFTRPWYNFFSNQTIFVFFSVLQTLYKRLSDVKESARDVHVEVARLNRPRVAREIGLSENPMDYFEMDDDIPKIWSKTVDLIEEYVTGEIDEVRYQDVLRHYYLRNGWKLYTIPDLLKTLSRLALTCSSTDTKEKTPDLIHQYLSNREKDETNWQTEIAARKFAEKCVKDGEMFVISWFPNKSEASVRWLQKEDTTFYMDELKQRERWQYYISSYMSVEPTEGVPRSRLQKTVLARNLPPIDEKADDNWTPAVTAFSEGLAHKVCLNSLKIVYKEHTSECFIYDHYSNVKDPKEREKITRRCRAGSKKREEVMREKYVLNSKWMKDLSQSDVEKTKNDWNKWLQDGVAPPAVNGNNMDTTD</sequence>
<dbReference type="PROSITE" id="PS51477">
    <property type="entry name" value="PAH"/>
    <property type="match status" value="2"/>
</dbReference>
<dbReference type="EMBL" id="CVQH01003669">
    <property type="protein sequence ID" value="CRK12385.1"/>
    <property type="molecule type" value="Genomic_DNA"/>
</dbReference>
<feature type="compositionally biased region" description="Low complexity" evidence="6">
    <location>
        <begin position="545"/>
        <end position="554"/>
    </location>
</feature>
<dbReference type="InterPro" id="IPR003822">
    <property type="entry name" value="PAH"/>
</dbReference>
<feature type="compositionally biased region" description="Pro residues" evidence="6">
    <location>
        <begin position="293"/>
        <end position="303"/>
    </location>
</feature>
<keyword evidence="3" id="KW-0677">Repeat</keyword>
<evidence type="ECO:0000256" key="7">
    <source>
        <dbReference type="SAM" id="SignalP"/>
    </source>
</evidence>
<dbReference type="GO" id="GO:0003714">
    <property type="term" value="F:transcription corepressor activity"/>
    <property type="evidence" value="ECO:0007669"/>
    <property type="project" value="InterPro"/>
</dbReference>
<evidence type="ECO:0000313" key="10">
    <source>
        <dbReference type="Proteomes" id="UP000044602"/>
    </source>
</evidence>
<dbReference type="FunFam" id="1.20.1160.11:FF:000001">
    <property type="entry name" value="Paired amphipathic helix protein Sin3"/>
    <property type="match status" value="1"/>
</dbReference>
<feature type="compositionally biased region" description="Low complexity" evidence="6">
    <location>
        <begin position="389"/>
        <end position="403"/>
    </location>
</feature>
<dbReference type="Pfam" id="PF16879">
    <property type="entry name" value="Sin3a_C"/>
    <property type="match status" value="1"/>
</dbReference>
<evidence type="ECO:0000313" key="9">
    <source>
        <dbReference type="EMBL" id="CRK12385.1"/>
    </source>
</evidence>
<evidence type="ECO:0000256" key="3">
    <source>
        <dbReference type="ARBA" id="ARBA00022737"/>
    </source>
</evidence>
<dbReference type="Gene3D" id="1.20.1160.11">
    <property type="entry name" value="Paired amphipathic helix"/>
    <property type="match status" value="3"/>
</dbReference>
<dbReference type="InterPro" id="IPR031693">
    <property type="entry name" value="Sin3_C"/>
</dbReference>
<dbReference type="PANTHER" id="PTHR12346">
    <property type="entry name" value="SIN3B-RELATED"/>
    <property type="match status" value="1"/>
</dbReference>
<dbReference type="Proteomes" id="UP000044602">
    <property type="component" value="Unassembled WGS sequence"/>
</dbReference>
<feature type="compositionally biased region" description="Gly residues" evidence="6">
    <location>
        <begin position="376"/>
        <end position="388"/>
    </location>
</feature>
<keyword evidence="10" id="KW-1185">Reference proteome</keyword>
<evidence type="ECO:0000256" key="4">
    <source>
        <dbReference type="ARBA" id="ARBA00023242"/>
    </source>
</evidence>
<evidence type="ECO:0000256" key="5">
    <source>
        <dbReference type="PROSITE-ProRule" id="PRU00810"/>
    </source>
</evidence>
<dbReference type="InterPro" id="IPR039774">
    <property type="entry name" value="Sin3-like"/>
</dbReference>
<evidence type="ECO:0000256" key="6">
    <source>
        <dbReference type="SAM" id="MobiDB-lite"/>
    </source>
</evidence>
<evidence type="ECO:0000256" key="1">
    <source>
        <dbReference type="ARBA" id="ARBA00004123"/>
    </source>
</evidence>
<feature type="domain" description="Histone deacetylase interacting" evidence="8">
    <location>
        <begin position="900"/>
        <end position="1001"/>
    </location>
</feature>
<dbReference type="GO" id="GO:0033698">
    <property type="term" value="C:Rpd3L complex"/>
    <property type="evidence" value="ECO:0007669"/>
    <property type="project" value="UniProtKB-ARBA"/>
</dbReference>
<keyword evidence="7" id="KW-0732">Signal</keyword>
<dbReference type="Pfam" id="PF08295">
    <property type="entry name" value="Sin3_corepress"/>
    <property type="match status" value="1"/>
</dbReference>
<dbReference type="FunFam" id="1.20.1160.11:FF:000003">
    <property type="entry name" value="Paired amphipathic helix SIN3-like protein"/>
    <property type="match status" value="1"/>
</dbReference>
<keyword evidence="2" id="KW-0678">Repressor</keyword>
<proteinExistence type="predicted"/>
<comment type="subcellular location">
    <subcellularLocation>
        <location evidence="1 5">Nucleus</location>
    </subcellularLocation>
</comment>
<reference evidence="9 10" key="1">
    <citation type="submission" date="2015-05" db="EMBL/GenBank/DDBJ databases">
        <authorList>
            <person name="Wang D.B."/>
            <person name="Wang M."/>
        </authorList>
    </citation>
    <scope>NUCLEOTIDE SEQUENCE [LARGE SCALE GENOMIC DNA]</scope>
    <source>
        <strain evidence="9">VL1</strain>
    </source>
</reference>